<feature type="compositionally biased region" description="Basic and acidic residues" evidence="1">
    <location>
        <begin position="68"/>
        <end position="79"/>
    </location>
</feature>
<protein>
    <submittedName>
        <fullName evidence="3">Uncharacterized protein</fullName>
    </submittedName>
</protein>
<feature type="region of interest" description="Disordered" evidence="1">
    <location>
        <begin position="1"/>
        <end position="20"/>
    </location>
</feature>
<dbReference type="EMBL" id="LSBI01000008">
    <property type="protein sequence ID" value="OAQ82740.1"/>
    <property type="molecule type" value="Genomic_DNA"/>
</dbReference>
<sequence length="111" mass="12666">MTRVMRRPLGRASSHRRNRLRDSARVTLERSYAWERREAIRGEAWKNRVRLLSTEEGTEASTGSAPEGKLDEEAKEVTRYRPGSGLDDRGRAAGAAVVNVCAWKYRIHLSR</sequence>
<feature type="region of interest" description="Disordered" evidence="1">
    <location>
        <begin position="52"/>
        <end position="90"/>
    </location>
</feature>
<organism evidence="3 4">
    <name type="scientific">Purpureocillium lilacinum</name>
    <name type="common">Paecilomyces lilacinus</name>
    <dbReference type="NCBI Taxonomy" id="33203"/>
    <lineage>
        <taxon>Eukaryota</taxon>
        <taxon>Fungi</taxon>
        <taxon>Dikarya</taxon>
        <taxon>Ascomycota</taxon>
        <taxon>Pezizomycotina</taxon>
        <taxon>Sordariomycetes</taxon>
        <taxon>Hypocreomycetidae</taxon>
        <taxon>Hypocreales</taxon>
        <taxon>Ophiocordycipitaceae</taxon>
        <taxon>Purpureocillium</taxon>
    </lineage>
</organism>
<feature type="compositionally biased region" description="Basic residues" evidence="1">
    <location>
        <begin position="1"/>
        <end position="19"/>
    </location>
</feature>
<evidence type="ECO:0000313" key="3">
    <source>
        <dbReference type="EMBL" id="OAQ82740.1"/>
    </source>
</evidence>
<evidence type="ECO:0000313" key="2">
    <source>
        <dbReference type="EMBL" id="OAQ74637.1"/>
    </source>
</evidence>
<evidence type="ECO:0000256" key="1">
    <source>
        <dbReference type="SAM" id="MobiDB-lite"/>
    </source>
</evidence>
<accession>A0A179GZQ6</accession>
<dbReference type="Proteomes" id="UP000078340">
    <property type="component" value="Unassembled WGS sequence"/>
</dbReference>
<gene>
    <name evidence="2" type="ORF">VFPBJ_09932</name>
    <name evidence="3" type="ORF">VFPFJ_08543</name>
</gene>
<evidence type="ECO:0000313" key="4">
    <source>
        <dbReference type="Proteomes" id="UP000078340"/>
    </source>
</evidence>
<comment type="caution">
    <text evidence="3">The sequence shown here is derived from an EMBL/GenBank/DDBJ whole genome shotgun (WGS) entry which is preliminary data.</text>
</comment>
<name>A0A179GZQ6_PURLI</name>
<dbReference type="AlphaFoldDB" id="A0A179GZQ6"/>
<dbReference type="EMBL" id="LSBH01000009">
    <property type="protein sequence ID" value="OAQ74637.1"/>
    <property type="molecule type" value="Genomic_DNA"/>
</dbReference>
<proteinExistence type="predicted"/>
<reference evidence="3 4" key="1">
    <citation type="submission" date="2016-02" db="EMBL/GenBank/DDBJ databases">
        <title>Biosynthesis of antibiotic leucinostatins and their inhibition on Phytophthora in bio-control Purpureocillium lilacinum.</title>
        <authorList>
            <person name="Wang G."/>
            <person name="Liu Z."/>
            <person name="Lin R."/>
            <person name="Li E."/>
            <person name="Mao Z."/>
            <person name="Ling J."/>
            <person name="Yin W."/>
            <person name="Xie B."/>
        </authorList>
    </citation>
    <scope>NUCLEOTIDE SEQUENCE [LARGE SCALE GENOMIC DNA]</scope>
    <source>
        <strain evidence="2">PLBJ-1</strain>
        <strain evidence="3">PLFJ-1</strain>
    </source>
</reference>
<dbReference type="Proteomes" id="UP000078240">
    <property type="component" value="Unassembled WGS sequence"/>
</dbReference>